<keyword evidence="1 4" id="KW-0732">Signal</keyword>
<keyword evidence="7" id="KW-1185">Reference proteome</keyword>
<organism evidence="6 7">
    <name type="scientific">Salipiger mangrovisoli</name>
    <dbReference type="NCBI Taxonomy" id="2865933"/>
    <lineage>
        <taxon>Bacteria</taxon>
        <taxon>Pseudomonadati</taxon>
        <taxon>Pseudomonadota</taxon>
        <taxon>Alphaproteobacteria</taxon>
        <taxon>Rhodobacterales</taxon>
        <taxon>Roseobacteraceae</taxon>
        <taxon>Salipiger</taxon>
    </lineage>
</organism>
<feature type="domain" description="ZinT" evidence="5">
    <location>
        <begin position="54"/>
        <end position="230"/>
    </location>
</feature>
<evidence type="ECO:0000259" key="5">
    <source>
        <dbReference type="Pfam" id="PF09223"/>
    </source>
</evidence>
<evidence type="ECO:0000256" key="1">
    <source>
        <dbReference type="ARBA" id="ARBA00022729"/>
    </source>
</evidence>
<dbReference type="Proteomes" id="UP000607796">
    <property type="component" value="Unassembled WGS sequence"/>
</dbReference>
<feature type="region of interest" description="Disordered" evidence="3">
    <location>
        <begin position="25"/>
        <end position="56"/>
    </location>
</feature>
<feature type="signal peptide" evidence="4">
    <location>
        <begin position="1"/>
        <end position="26"/>
    </location>
</feature>
<name>A0ABR9WXK3_9RHOB</name>
<evidence type="ECO:0000256" key="4">
    <source>
        <dbReference type="SAM" id="SignalP"/>
    </source>
</evidence>
<dbReference type="InterPro" id="IPR015304">
    <property type="entry name" value="ZinT_dom"/>
</dbReference>
<feature type="compositionally biased region" description="Basic and acidic residues" evidence="3">
    <location>
        <begin position="36"/>
        <end position="56"/>
    </location>
</feature>
<dbReference type="InterPro" id="IPR012674">
    <property type="entry name" value="Calycin"/>
</dbReference>
<evidence type="ECO:0000256" key="3">
    <source>
        <dbReference type="SAM" id="MobiDB-lite"/>
    </source>
</evidence>
<accession>A0ABR9WXK3</accession>
<dbReference type="EMBL" id="JADFFK010000002">
    <property type="protein sequence ID" value="MBE9636019.1"/>
    <property type="molecule type" value="Genomic_DNA"/>
</dbReference>
<keyword evidence="2" id="KW-0862">Zinc</keyword>
<comment type="caution">
    <text evidence="6">The sequence shown here is derived from an EMBL/GenBank/DDBJ whole genome shotgun (WGS) entry which is preliminary data.</text>
</comment>
<evidence type="ECO:0000313" key="7">
    <source>
        <dbReference type="Proteomes" id="UP000607796"/>
    </source>
</evidence>
<dbReference type="Gene3D" id="2.40.128.20">
    <property type="match status" value="1"/>
</dbReference>
<evidence type="ECO:0000313" key="6">
    <source>
        <dbReference type="EMBL" id="MBE9636019.1"/>
    </source>
</evidence>
<dbReference type="RefSeq" id="WP_194133346.1">
    <property type="nucleotide sequence ID" value="NZ_JADFFK010000002.1"/>
</dbReference>
<proteinExistence type="predicted"/>
<sequence>MNTSLPALLAALALGTALCNAPAAQADSGTAPAQDTGHDHHDHAHTSPHDHGDDAIYRGHFEDAQIADRPLSDWQGDWQSVYPLLQNGALAPVMAHKAEQGDKSAEAYTADYRTGYATDVDRIAIAGSTVTFFSGEGSVSGTYASDGYEVLTYEKGNRGVRFGFAKTAGDAKAPGYIQFSDHRIAPAASDHYHLYWGDDRAALLEEVTNWPTYYPSALSAEEIVEEMLAH</sequence>
<dbReference type="Pfam" id="PF09223">
    <property type="entry name" value="ZinT"/>
    <property type="match status" value="1"/>
</dbReference>
<dbReference type="SUPFAM" id="SSF50814">
    <property type="entry name" value="Lipocalins"/>
    <property type="match status" value="1"/>
</dbReference>
<protein>
    <submittedName>
        <fullName evidence="6">Metal-binding protein ZinT</fullName>
    </submittedName>
</protein>
<feature type="chain" id="PRO_5047367029" evidence="4">
    <location>
        <begin position="27"/>
        <end position="230"/>
    </location>
</feature>
<evidence type="ECO:0000256" key="2">
    <source>
        <dbReference type="ARBA" id="ARBA00022833"/>
    </source>
</evidence>
<gene>
    <name evidence="6" type="ORF">IQ782_04110</name>
</gene>
<reference evidence="6 7" key="1">
    <citation type="journal article" date="2021" name="Int. J. Syst. Evol. Microbiol.">
        <title>Salipiger mangrovisoli sp. nov., isolated from mangrove soil and the proposal for the reclassification of Paraphaeobacter pallidus as Salipiger pallidus comb. nov.</title>
        <authorList>
            <person name="Du J."/>
            <person name="Liu Y."/>
            <person name="Pei T."/>
            <person name="Deng M.R."/>
            <person name="Zhu H."/>
        </authorList>
    </citation>
    <scope>NUCLEOTIDE SEQUENCE [LARGE SCALE GENOMIC DNA]</scope>
    <source>
        <strain evidence="6 7">6D45A</strain>
    </source>
</reference>